<name>A0AAN6RGV0_9PLEO</name>
<dbReference type="EMBL" id="WVTA01000008">
    <property type="protein sequence ID" value="KAK3208205.1"/>
    <property type="molecule type" value="Genomic_DNA"/>
</dbReference>
<sequence>MKLSLSSLLVTAACVYSVAAVNVTFFTTPNCDSNSGSAIRYICIDLAPETCCGISLPGARTVEFRAVPTNQNLELRSCRGGRCLRRTADDSSRGRGIICFTREPPYTGAGYGRFTRKRNGFEGGADKGECVRPQEMQLGDGSKFNLTSLSDADYAKIGELAQKNQSSVVEQFGQLVITAQIPSNDK</sequence>
<evidence type="ECO:0000313" key="3">
    <source>
        <dbReference type="Proteomes" id="UP001280581"/>
    </source>
</evidence>
<feature type="signal peptide" evidence="1">
    <location>
        <begin position="1"/>
        <end position="20"/>
    </location>
</feature>
<evidence type="ECO:0000256" key="1">
    <source>
        <dbReference type="SAM" id="SignalP"/>
    </source>
</evidence>
<gene>
    <name evidence="2" type="ORF">GRF29_96g1824105</name>
</gene>
<dbReference type="AlphaFoldDB" id="A0AAN6RGV0"/>
<feature type="chain" id="PRO_5042826312" evidence="1">
    <location>
        <begin position="21"/>
        <end position="186"/>
    </location>
</feature>
<comment type="caution">
    <text evidence="2">The sequence shown here is derived from an EMBL/GenBank/DDBJ whole genome shotgun (WGS) entry which is preliminary data.</text>
</comment>
<reference evidence="2 3" key="1">
    <citation type="submission" date="2021-02" db="EMBL/GenBank/DDBJ databases">
        <title>Genome assembly of Pseudopithomyces chartarum.</title>
        <authorList>
            <person name="Jauregui R."/>
            <person name="Singh J."/>
            <person name="Voisey C."/>
        </authorList>
    </citation>
    <scope>NUCLEOTIDE SEQUENCE [LARGE SCALE GENOMIC DNA]</scope>
    <source>
        <strain evidence="2 3">AGR01</strain>
    </source>
</reference>
<protein>
    <submittedName>
        <fullName evidence="2">Uncharacterized protein</fullName>
    </submittedName>
</protein>
<evidence type="ECO:0000313" key="2">
    <source>
        <dbReference type="EMBL" id="KAK3208205.1"/>
    </source>
</evidence>
<organism evidence="2 3">
    <name type="scientific">Pseudopithomyces chartarum</name>
    <dbReference type="NCBI Taxonomy" id="1892770"/>
    <lineage>
        <taxon>Eukaryota</taxon>
        <taxon>Fungi</taxon>
        <taxon>Dikarya</taxon>
        <taxon>Ascomycota</taxon>
        <taxon>Pezizomycotina</taxon>
        <taxon>Dothideomycetes</taxon>
        <taxon>Pleosporomycetidae</taxon>
        <taxon>Pleosporales</taxon>
        <taxon>Massarineae</taxon>
        <taxon>Didymosphaeriaceae</taxon>
        <taxon>Pseudopithomyces</taxon>
    </lineage>
</organism>
<keyword evidence="3" id="KW-1185">Reference proteome</keyword>
<keyword evidence="1" id="KW-0732">Signal</keyword>
<accession>A0AAN6RGV0</accession>
<dbReference type="Proteomes" id="UP001280581">
    <property type="component" value="Unassembled WGS sequence"/>
</dbReference>
<proteinExistence type="predicted"/>